<proteinExistence type="predicted"/>
<evidence type="ECO:0000313" key="1">
    <source>
        <dbReference type="EMBL" id="MDR5891835.1"/>
    </source>
</evidence>
<name>A0ABU1GJ45_9GAMM</name>
<reference evidence="1 2" key="1">
    <citation type="submission" date="2023-04" db="EMBL/GenBank/DDBJ databases">
        <title>A long-awaited taxogenomic arrangement of the family Halomonadaceae.</title>
        <authorList>
            <person name="De La Haba R."/>
            <person name="Chuvochina M."/>
            <person name="Wittouck S."/>
            <person name="Arahal D.R."/>
            <person name="Sanchez-Porro C."/>
            <person name="Hugenholtz P."/>
            <person name="Ventosa A."/>
        </authorList>
    </citation>
    <scope>NUCLEOTIDE SEQUENCE [LARGE SCALE GENOMIC DNA]</scope>
    <source>
        <strain evidence="1 2">DSM 17332</strain>
    </source>
</reference>
<evidence type="ECO:0000313" key="2">
    <source>
        <dbReference type="Proteomes" id="UP001252270"/>
    </source>
</evidence>
<dbReference type="CDD" id="cd00719">
    <property type="entry name" value="GIY-YIG_SF"/>
    <property type="match status" value="1"/>
</dbReference>
<gene>
    <name evidence="1" type="ORF">QC820_03335</name>
</gene>
<sequence length="153" mass="17806">MRYRQIESLEEFLDQVDRSLMAEDRRVELSYPDSGISPWNADDIGRANEKTLSELSGAANVYAIFTAPKNSEEFSLRYVGKTTKKLARQRIRNHLIKKHERTGAKLKEVEEHIKAGGKLAISWVEIEPESLRNYIEEELIRRYPDANWNRENA</sequence>
<comment type="caution">
    <text evidence="1">The sequence shown here is derived from an EMBL/GenBank/DDBJ whole genome shotgun (WGS) entry which is preliminary data.</text>
</comment>
<accession>A0ABU1GJ45</accession>
<dbReference type="EMBL" id="JARWAL010000002">
    <property type="protein sequence ID" value="MDR5891835.1"/>
    <property type="molecule type" value="Genomic_DNA"/>
</dbReference>
<keyword evidence="2" id="KW-1185">Reference proteome</keyword>
<organism evidence="1 2">
    <name type="scientific">Halomonas mongoliensis</name>
    <dbReference type="NCBI Taxonomy" id="321265"/>
    <lineage>
        <taxon>Bacteria</taxon>
        <taxon>Pseudomonadati</taxon>
        <taxon>Pseudomonadota</taxon>
        <taxon>Gammaproteobacteria</taxon>
        <taxon>Oceanospirillales</taxon>
        <taxon>Halomonadaceae</taxon>
        <taxon>Halomonas</taxon>
    </lineage>
</organism>
<dbReference type="Proteomes" id="UP001252270">
    <property type="component" value="Unassembled WGS sequence"/>
</dbReference>
<dbReference type="RefSeq" id="WP_309635760.1">
    <property type="nucleotide sequence ID" value="NZ_JARWAL010000002.1"/>
</dbReference>
<protein>
    <submittedName>
        <fullName evidence="1">GIY-YIG nuclease family protein</fullName>
    </submittedName>
</protein>